<keyword evidence="7" id="KW-0732">Signal</keyword>
<dbReference type="GO" id="GO:0005524">
    <property type="term" value="F:ATP binding"/>
    <property type="evidence" value="ECO:0007669"/>
    <property type="project" value="UniProtKB-UniRule"/>
</dbReference>
<accession>A0AAD2GDL8</accession>
<keyword evidence="2 5" id="KW-0547">Nucleotide-binding</keyword>
<feature type="signal peptide" evidence="7">
    <location>
        <begin position="1"/>
        <end position="17"/>
    </location>
</feature>
<evidence type="ECO:0000313" key="10">
    <source>
        <dbReference type="Proteomes" id="UP001295423"/>
    </source>
</evidence>
<dbReference type="Gene3D" id="3.30.200.20">
    <property type="entry name" value="Phosphorylase Kinase, domain 1"/>
    <property type="match status" value="1"/>
</dbReference>
<dbReference type="Proteomes" id="UP001295423">
    <property type="component" value="Unassembled WGS sequence"/>
</dbReference>
<dbReference type="Pfam" id="PF00069">
    <property type="entry name" value="Pkinase"/>
    <property type="match status" value="1"/>
</dbReference>
<organism evidence="9 10">
    <name type="scientific">Cylindrotheca closterium</name>
    <dbReference type="NCBI Taxonomy" id="2856"/>
    <lineage>
        <taxon>Eukaryota</taxon>
        <taxon>Sar</taxon>
        <taxon>Stramenopiles</taxon>
        <taxon>Ochrophyta</taxon>
        <taxon>Bacillariophyta</taxon>
        <taxon>Bacillariophyceae</taxon>
        <taxon>Bacillariophycidae</taxon>
        <taxon>Bacillariales</taxon>
        <taxon>Bacillariaceae</taxon>
        <taxon>Cylindrotheca</taxon>
    </lineage>
</organism>
<dbReference type="EMBL" id="CAKOGP040002493">
    <property type="protein sequence ID" value="CAJ1970312.1"/>
    <property type="molecule type" value="Genomic_DNA"/>
</dbReference>
<evidence type="ECO:0000256" key="5">
    <source>
        <dbReference type="PROSITE-ProRule" id="PRU10141"/>
    </source>
</evidence>
<keyword evidence="3" id="KW-0418">Kinase</keyword>
<dbReference type="SUPFAM" id="SSF53850">
    <property type="entry name" value="Periplasmic binding protein-like II"/>
    <property type="match status" value="1"/>
</dbReference>
<dbReference type="InterPro" id="IPR011009">
    <property type="entry name" value="Kinase-like_dom_sf"/>
</dbReference>
<dbReference type="InterPro" id="IPR000719">
    <property type="entry name" value="Prot_kinase_dom"/>
</dbReference>
<dbReference type="GO" id="GO:0004674">
    <property type="term" value="F:protein serine/threonine kinase activity"/>
    <property type="evidence" value="ECO:0007669"/>
    <property type="project" value="TreeGrafter"/>
</dbReference>
<dbReference type="PROSITE" id="PS00107">
    <property type="entry name" value="PROTEIN_KINASE_ATP"/>
    <property type="match status" value="1"/>
</dbReference>
<reference evidence="9" key="1">
    <citation type="submission" date="2023-08" db="EMBL/GenBank/DDBJ databases">
        <authorList>
            <person name="Audoor S."/>
            <person name="Bilcke G."/>
        </authorList>
    </citation>
    <scope>NUCLEOTIDE SEQUENCE</scope>
</reference>
<feature type="compositionally biased region" description="Low complexity" evidence="6">
    <location>
        <begin position="654"/>
        <end position="666"/>
    </location>
</feature>
<dbReference type="SMART" id="SM00220">
    <property type="entry name" value="S_TKc"/>
    <property type="match status" value="1"/>
</dbReference>
<dbReference type="Gene3D" id="3.40.190.10">
    <property type="entry name" value="Periplasmic binding protein-like II"/>
    <property type="match status" value="2"/>
</dbReference>
<dbReference type="InterPro" id="IPR051681">
    <property type="entry name" value="Ser/Thr_Kinases-Pseudokinases"/>
</dbReference>
<evidence type="ECO:0000256" key="2">
    <source>
        <dbReference type="ARBA" id="ARBA00022741"/>
    </source>
</evidence>
<proteinExistence type="predicted"/>
<dbReference type="Pfam" id="PF12974">
    <property type="entry name" value="Phosphonate-bd"/>
    <property type="match status" value="1"/>
</dbReference>
<feature type="chain" id="PRO_5041899305" description="Protein kinase domain-containing protein" evidence="7">
    <location>
        <begin position="18"/>
        <end position="949"/>
    </location>
</feature>
<evidence type="ECO:0000256" key="7">
    <source>
        <dbReference type="SAM" id="SignalP"/>
    </source>
</evidence>
<dbReference type="InterPro" id="IPR017441">
    <property type="entry name" value="Protein_kinase_ATP_BS"/>
</dbReference>
<feature type="compositionally biased region" description="Polar residues" evidence="6">
    <location>
        <begin position="692"/>
        <end position="703"/>
    </location>
</feature>
<dbReference type="InterPro" id="IPR008271">
    <property type="entry name" value="Ser/Thr_kinase_AS"/>
</dbReference>
<gene>
    <name evidence="9" type="ORF">CYCCA115_LOCUS24332</name>
</gene>
<sequence>MKVLIMQMMMLLHLTMAQDLQQYQSCFARIQFDASRHKTKYKIGVLAIRGVEAVYSTYNATFTKYLSATAGKRFDPPIDFEMVDVSFDSAFEQIESGELDFLFSSPSVSSCIASQFATQSLASLIVSTEVGGQAVSMSEFAGLIITQVGNENINTITDLRNKTIAAISTSGFGSGLMQFYEMQKNGMSYVTDPAQLVFTGNQDDVVRGVLDGTFDVGFVRTGLIEQTRDAEGNLVDTTKIKIIDSRQDITASDNVFPYKHSTPLYPEWNLVATKTTPFEISQKVQSALLSMARQGDTGLLVESCLEGDINSTDQCNDLAVVNPQASCDTTMDTALAAAKALSDGKYAGWRTTLSYDDVNELHFDTNVLKRDPVTRDWRCSSSPDLYDKVECPVGFFKLPRDEFHSSCEDAGLNCPEGSECLCKPCFKAFPVEVAPHDTYRPGTGCEKMSICGTLVQNEVLNFTIADNLELGDRLNLRVIALEGNDEREIDVVPGKKPNLYVLPLTSTRVGLMVLEIFDGEEQIDESPLRVQVVYRKCPTKQTPNEDGTCRCQDATFSMLGRCVEGQHVMWGTFTPIMTILAISVLCYVRKKSKEADSLWLVKRSELELSDPPKVIGEGTFGFVLLANYRGSKVAVKKVLPTKRRNGSSGNTFWSGRSNSGSKSMSKTNPGNRDDLETELDLEEGSDRKVKRSNTSVTAGSVDSKSVDLTDRPVTGKRPSVTFSREVQEVSIDSDEDDTLTASSTVSKSRFRRKSEFVKEMRLLSKLRHPNITTVMGAVIEKGVEQMMLMEYMEHGSLQEVLLNPSIIMEADLIHSILKDIAQGVLFLHSSKPPIVHGDLKTGNVLIDSKFRAKLSDFGLSHRNAKNATGTPLWMAPELLTGRSLNTRKSDMYSVGIMMNEVFSRQEPYSEATESNEDLINAITDSRQSRRPLIPTKCPVKAKKLVQFLW</sequence>
<dbReference type="SUPFAM" id="SSF56112">
    <property type="entry name" value="Protein kinase-like (PK-like)"/>
    <property type="match status" value="1"/>
</dbReference>
<feature type="domain" description="Protein kinase" evidence="8">
    <location>
        <begin position="609"/>
        <end position="949"/>
    </location>
</feature>
<name>A0AAD2GDL8_9STRA</name>
<feature type="region of interest" description="Disordered" evidence="6">
    <location>
        <begin position="639"/>
        <end position="717"/>
    </location>
</feature>
<comment type="caution">
    <text evidence="9">The sequence shown here is derived from an EMBL/GenBank/DDBJ whole genome shotgun (WGS) entry which is preliminary data.</text>
</comment>
<keyword evidence="1" id="KW-0808">Transferase</keyword>
<dbReference type="PANTHER" id="PTHR44329">
    <property type="entry name" value="SERINE/THREONINE-PROTEIN KINASE TNNI3K-RELATED"/>
    <property type="match status" value="1"/>
</dbReference>
<evidence type="ECO:0000256" key="4">
    <source>
        <dbReference type="ARBA" id="ARBA00022840"/>
    </source>
</evidence>
<feature type="binding site" evidence="5">
    <location>
        <position position="637"/>
    </location>
    <ligand>
        <name>ATP</name>
        <dbReference type="ChEBI" id="CHEBI:30616"/>
    </ligand>
</feature>
<evidence type="ECO:0000313" key="9">
    <source>
        <dbReference type="EMBL" id="CAJ1970312.1"/>
    </source>
</evidence>
<dbReference type="Gene3D" id="1.10.510.10">
    <property type="entry name" value="Transferase(Phosphotransferase) domain 1"/>
    <property type="match status" value="1"/>
</dbReference>
<dbReference type="AlphaFoldDB" id="A0AAD2GDL8"/>
<protein>
    <recommendedName>
        <fullName evidence="8">Protein kinase domain-containing protein</fullName>
    </recommendedName>
</protein>
<dbReference type="PROSITE" id="PS00108">
    <property type="entry name" value="PROTEIN_KINASE_ST"/>
    <property type="match status" value="1"/>
</dbReference>
<evidence type="ECO:0000256" key="1">
    <source>
        <dbReference type="ARBA" id="ARBA00022679"/>
    </source>
</evidence>
<keyword evidence="10" id="KW-1185">Reference proteome</keyword>
<evidence type="ECO:0000256" key="3">
    <source>
        <dbReference type="ARBA" id="ARBA00022777"/>
    </source>
</evidence>
<dbReference type="PROSITE" id="PS50011">
    <property type="entry name" value="PROTEIN_KINASE_DOM"/>
    <property type="match status" value="1"/>
</dbReference>
<evidence type="ECO:0000256" key="6">
    <source>
        <dbReference type="SAM" id="MobiDB-lite"/>
    </source>
</evidence>
<feature type="non-terminal residue" evidence="9">
    <location>
        <position position="1"/>
    </location>
</feature>
<keyword evidence="4 5" id="KW-0067">ATP-binding</keyword>
<dbReference type="PANTHER" id="PTHR44329:SF288">
    <property type="entry name" value="MITOGEN-ACTIVATED PROTEIN KINASE KINASE KINASE 20"/>
    <property type="match status" value="1"/>
</dbReference>
<evidence type="ECO:0000259" key="8">
    <source>
        <dbReference type="PROSITE" id="PS50011"/>
    </source>
</evidence>